<evidence type="ECO:0000256" key="3">
    <source>
        <dbReference type="ARBA" id="ARBA00022741"/>
    </source>
</evidence>
<dbReference type="Gene3D" id="3.40.50.300">
    <property type="entry name" value="P-loop containing nucleotide triphosphate hydrolases"/>
    <property type="match status" value="1"/>
</dbReference>
<keyword evidence="4 10" id="KW-0067">ATP-binding</keyword>
<keyword evidence="5 8" id="KW-1133">Transmembrane helix</keyword>
<keyword evidence="3" id="KW-0547">Nucleotide-binding</keyword>
<accession>A0A9P6PUQ5</accession>
<feature type="region of interest" description="Disordered" evidence="7">
    <location>
        <begin position="758"/>
        <end position="778"/>
    </location>
</feature>
<dbReference type="InterPro" id="IPR003593">
    <property type="entry name" value="AAA+_ATPase"/>
</dbReference>
<organism evidence="10 11">
    <name type="scientific">Actinomortierella ambigua</name>
    <dbReference type="NCBI Taxonomy" id="1343610"/>
    <lineage>
        <taxon>Eukaryota</taxon>
        <taxon>Fungi</taxon>
        <taxon>Fungi incertae sedis</taxon>
        <taxon>Mucoromycota</taxon>
        <taxon>Mortierellomycotina</taxon>
        <taxon>Mortierellomycetes</taxon>
        <taxon>Mortierellales</taxon>
        <taxon>Mortierellaceae</taxon>
        <taxon>Actinomortierella</taxon>
    </lineage>
</organism>
<dbReference type="CDD" id="cd03263">
    <property type="entry name" value="ABC_subfamily_A"/>
    <property type="match status" value="1"/>
</dbReference>
<feature type="transmembrane region" description="Helical" evidence="8">
    <location>
        <begin position="396"/>
        <end position="421"/>
    </location>
</feature>
<feature type="transmembrane region" description="Helical" evidence="8">
    <location>
        <begin position="506"/>
        <end position="524"/>
    </location>
</feature>
<keyword evidence="11" id="KW-1185">Reference proteome</keyword>
<protein>
    <submittedName>
        <fullName evidence="10">ATP-binding cassette sub- A member 1</fullName>
    </submittedName>
</protein>
<dbReference type="GO" id="GO:0140359">
    <property type="term" value="F:ABC-type transporter activity"/>
    <property type="evidence" value="ECO:0007669"/>
    <property type="project" value="InterPro"/>
</dbReference>
<evidence type="ECO:0000256" key="4">
    <source>
        <dbReference type="ARBA" id="ARBA00022840"/>
    </source>
</evidence>
<dbReference type="GO" id="GO:0005524">
    <property type="term" value="F:ATP binding"/>
    <property type="evidence" value="ECO:0007669"/>
    <property type="project" value="UniProtKB-KW"/>
</dbReference>
<dbReference type="PANTHER" id="PTHR19229:SF205">
    <property type="entry name" value="ABC TRANSPORTER A FAMILY MEMBER 1-RELATED"/>
    <property type="match status" value="1"/>
</dbReference>
<dbReference type="AlphaFoldDB" id="A0A9P6PUQ5"/>
<comment type="caution">
    <text evidence="10">The sequence shown here is derived from an EMBL/GenBank/DDBJ whole genome shotgun (WGS) entry which is preliminary data.</text>
</comment>
<evidence type="ECO:0000313" key="10">
    <source>
        <dbReference type="EMBL" id="KAG0252482.1"/>
    </source>
</evidence>
<evidence type="ECO:0000256" key="2">
    <source>
        <dbReference type="ARBA" id="ARBA00022692"/>
    </source>
</evidence>
<dbReference type="Pfam" id="PF00005">
    <property type="entry name" value="ABC_tran"/>
    <property type="match status" value="1"/>
</dbReference>
<dbReference type="SMART" id="SM00382">
    <property type="entry name" value="AAA"/>
    <property type="match status" value="1"/>
</dbReference>
<dbReference type="SUPFAM" id="SSF52540">
    <property type="entry name" value="P-loop containing nucleoside triphosphate hydrolases"/>
    <property type="match status" value="1"/>
</dbReference>
<evidence type="ECO:0000256" key="1">
    <source>
        <dbReference type="ARBA" id="ARBA00004141"/>
    </source>
</evidence>
<sequence length="1005" mass="111561">MTAKSADAVVLASARPSTAIAKWFRQLGAICRLNCTLMVRYWKATLIQAIVLPAIAVIAIYAIQEASSGSGGSDGPAQLSRTPDATTPCITLAYTPQTPETTEIMDIFRTKNQLRMGRQSPLQLETTVISDPSFIPSRDMDIVPVSSESFLYQYTLDHPTTVLLGVAFTKQGGGADGMTPPINWAYQIYYNATRAVNRTVNGDFQYKAEAGINRNAGMDDHYGVYLPTMMRSVDEAIMSMLQRMTDTPAGKSSPATVDLDYSLRSYPIPQLQTDNLYDSIASNSFTMYSSLVIIPACITMVMAVMRVTREKESKVRESMEMMGLNVEAYWMAQWLTAWIMAILQSAILLGLGHAAKIPVFVNADPSIWLVFLTLFCYAMNLMGFFLATFCQRVGTAVGLSFALVVAALVTTPIIGMSWFKFWIANVKIEGGQLVWLMLSDLYIMQYFLPFFNFARFTDQVSQATSRTYDYTTQGLVEGNKFVWSNMTQYKHDTEPLQPYLPQPISAVYALLVNIVLFVILTWYFDQVIPKASGRRSEPWHFFVSRIPRAFKKMFSSSSAEGQGLSAYEQQQIKNSTAVRPYEGEPPVGEDEDVIAERERAVNCTHGVAVRISNLTKIYKKPSTDSIGRRILQTLGYIFTCGCCRRTVREQRHATSTKRAVDRLNLIAESGELLALLGPNGAGKSTTMQILYGVTPQDAGTAFLFHRSIDNDRQQIKATLGVCPQHDVLISDLTVLEHMQLYAAIKDLPADAWRLDKGEDAEEDATKRKKKNDDFSTTLPESIAPPTWIKSRLQAVQLWKDRHTYAGRLSGGMKRRLSTILATVGDPEVLILDEPTTGMDPVHRRHVWTFLAQFKRSRAILLTTHSMEEADALGDKVAILVHGHLKAIGNTTRLKNRFGNGYRVEIGLTDLNGARDDSAAARPWTTEEDVSSAIRSVMPASTLIDSASSVSAGVLVYGIPPDRSSLAKMSELTALLERAQKQGVIKHWGIAQSSLEEVFLSLVQDD</sequence>
<feature type="transmembrane region" description="Helical" evidence="8">
    <location>
        <begin position="285"/>
        <end position="307"/>
    </location>
</feature>
<dbReference type="GO" id="GO:0016887">
    <property type="term" value="F:ATP hydrolysis activity"/>
    <property type="evidence" value="ECO:0007669"/>
    <property type="project" value="InterPro"/>
</dbReference>
<proteinExistence type="predicted"/>
<dbReference type="InterPro" id="IPR026082">
    <property type="entry name" value="ABCA"/>
</dbReference>
<keyword evidence="6 8" id="KW-0472">Membrane</keyword>
<dbReference type="OrthoDB" id="8061355at2759"/>
<dbReference type="Pfam" id="PF12698">
    <property type="entry name" value="ABC2_membrane_3"/>
    <property type="match status" value="1"/>
</dbReference>
<dbReference type="InterPro" id="IPR003439">
    <property type="entry name" value="ABC_transporter-like_ATP-bd"/>
</dbReference>
<dbReference type="InterPro" id="IPR027417">
    <property type="entry name" value="P-loop_NTPase"/>
</dbReference>
<reference evidence="10" key="1">
    <citation type="journal article" date="2020" name="Fungal Divers.">
        <title>Resolving the Mortierellaceae phylogeny through synthesis of multi-gene phylogenetics and phylogenomics.</title>
        <authorList>
            <person name="Vandepol N."/>
            <person name="Liber J."/>
            <person name="Desiro A."/>
            <person name="Na H."/>
            <person name="Kennedy M."/>
            <person name="Barry K."/>
            <person name="Grigoriev I.V."/>
            <person name="Miller A.N."/>
            <person name="O'Donnell K."/>
            <person name="Stajich J.E."/>
            <person name="Bonito G."/>
        </authorList>
    </citation>
    <scope>NUCLEOTIDE SEQUENCE</scope>
    <source>
        <strain evidence="10">BC1065</strain>
    </source>
</reference>
<evidence type="ECO:0000256" key="6">
    <source>
        <dbReference type="ARBA" id="ARBA00023136"/>
    </source>
</evidence>
<evidence type="ECO:0000256" key="5">
    <source>
        <dbReference type="ARBA" id="ARBA00022989"/>
    </source>
</evidence>
<feature type="transmembrane region" description="Helical" evidence="8">
    <location>
        <begin position="41"/>
        <end position="63"/>
    </location>
</feature>
<evidence type="ECO:0000256" key="7">
    <source>
        <dbReference type="SAM" id="MobiDB-lite"/>
    </source>
</evidence>
<evidence type="ECO:0000259" key="9">
    <source>
        <dbReference type="PROSITE" id="PS50893"/>
    </source>
</evidence>
<feature type="transmembrane region" description="Helical" evidence="8">
    <location>
        <begin position="367"/>
        <end position="389"/>
    </location>
</feature>
<feature type="transmembrane region" description="Helical" evidence="8">
    <location>
        <begin position="328"/>
        <end position="355"/>
    </location>
</feature>
<keyword evidence="2 8" id="KW-0812">Transmembrane</keyword>
<dbReference type="PANTHER" id="PTHR19229">
    <property type="entry name" value="ATP-BINDING CASSETTE TRANSPORTER SUBFAMILY A ABCA"/>
    <property type="match status" value="1"/>
</dbReference>
<evidence type="ECO:0000256" key="8">
    <source>
        <dbReference type="SAM" id="Phobius"/>
    </source>
</evidence>
<gene>
    <name evidence="10" type="primary">ABCA1_2</name>
    <name evidence="10" type="ORF">DFQ27_008039</name>
</gene>
<dbReference type="GO" id="GO:0005319">
    <property type="term" value="F:lipid transporter activity"/>
    <property type="evidence" value="ECO:0007669"/>
    <property type="project" value="TreeGrafter"/>
</dbReference>
<dbReference type="GO" id="GO:0016020">
    <property type="term" value="C:membrane"/>
    <property type="evidence" value="ECO:0007669"/>
    <property type="project" value="UniProtKB-SubCell"/>
</dbReference>
<evidence type="ECO:0000313" key="11">
    <source>
        <dbReference type="Proteomes" id="UP000807716"/>
    </source>
</evidence>
<dbReference type="Proteomes" id="UP000807716">
    <property type="component" value="Unassembled WGS sequence"/>
</dbReference>
<feature type="transmembrane region" description="Helical" evidence="8">
    <location>
        <begin position="433"/>
        <end position="454"/>
    </location>
</feature>
<dbReference type="InterPro" id="IPR013525">
    <property type="entry name" value="ABC2_TM"/>
</dbReference>
<feature type="domain" description="ABC transporter" evidence="9">
    <location>
        <begin position="631"/>
        <end position="906"/>
    </location>
</feature>
<comment type="subcellular location">
    <subcellularLocation>
        <location evidence="1">Membrane</location>
        <topology evidence="1">Multi-pass membrane protein</topology>
    </subcellularLocation>
</comment>
<dbReference type="EMBL" id="JAAAJB010000659">
    <property type="protein sequence ID" value="KAG0252482.1"/>
    <property type="molecule type" value="Genomic_DNA"/>
</dbReference>
<name>A0A9P6PUQ5_9FUNG</name>
<dbReference type="PROSITE" id="PS50893">
    <property type="entry name" value="ABC_TRANSPORTER_2"/>
    <property type="match status" value="1"/>
</dbReference>